<feature type="region of interest" description="Disordered" evidence="1">
    <location>
        <begin position="421"/>
        <end position="488"/>
    </location>
</feature>
<feature type="non-terminal residue" evidence="4">
    <location>
        <position position="1"/>
    </location>
</feature>
<dbReference type="PANTHER" id="PTHR23278:SF19">
    <property type="entry name" value="OBSCURIN"/>
    <property type="match status" value="1"/>
</dbReference>
<feature type="compositionally biased region" description="Polar residues" evidence="1">
    <location>
        <begin position="627"/>
        <end position="643"/>
    </location>
</feature>
<evidence type="ECO:0000313" key="5">
    <source>
        <dbReference type="Proteomes" id="UP001286313"/>
    </source>
</evidence>
<dbReference type="AlphaFoldDB" id="A0AAE1EJA1"/>
<feature type="domain" description="Fibronectin type-III" evidence="3">
    <location>
        <begin position="5"/>
        <end position="95"/>
    </location>
</feature>
<keyword evidence="2" id="KW-1133">Transmembrane helix</keyword>
<accession>A0AAE1EJA1</accession>
<proteinExistence type="predicted"/>
<gene>
    <name evidence="4" type="ORF">Pcinc_039214</name>
</gene>
<protein>
    <recommendedName>
        <fullName evidence="3">Fibronectin type-III domain-containing protein</fullName>
    </recommendedName>
</protein>
<evidence type="ECO:0000256" key="2">
    <source>
        <dbReference type="SAM" id="Phobius"/>
    </source>
</evidence>
<evidence type="ECO:0000313" key="4">
    <source>
        <dbReference type="EMBL" id="KAK3854292.1"/>
    </source>
</evidence>
<dbReference type="Proteomes" id="UP001286313">
    <property type="component" value="Unassembled WGS sequence"/>
</dbReference>
<evidence type="ECO:0000256" key="1">
    <source>
        <dbReference type="SAM" id="MobiDB-lite"/>
    </source>
</evidence>
<dbReference type="SUPFAM" id="SSF49265">
    <property type="entry name" value="Fibronectin type III"/>
    <property type="match status" value="1"/>
</dbReference>
<keyword evidence="5" id="KW-1185">Reference proteome</keyword>
<organism evidence="4 5">
    <name type="scientific">Petrolisthes cinctipes</name>
    <name type="common">Flat porcelain crab</name>
    <dbReference type="NCBI Taxonomy" id="88211"/>
    <lineage>
        <taxon>Eukaryota</taxon>
        <taxon>Metazoa</taxon>
        <taxon>Ecdysozoa</taxon>
        <taxon>Arthropoda</taxon>
        <taxon>Crustacea</taxon>
        <taxon>Multicrustacea</taxon>
        <taxon>Malacostraca</taxon>
        <taxon>Eumalacostraca</taxon>
        <taxon>Eucarida</taxon>
        <taxon>Decapoda</taxon>
        <taxon>Pleocyemata</taxon>
        <taxon>Anomura</taxon>
        <taxon>Galatheoidea</taxon>
        <taxon>Porcellanidae</taxon>
        <taxon>Petrolisthes</taxon>
    </lineage>
</organism>
<name>A0AAE1EJA1_PETCI</name>
<feature type="compositionally biased region" description="Pro residues" evidence="1">
    <location>
        <begin position="662"/>
        <end position="682"/>
    </location>
</feature>
<reference evidence="4" key="1">
    <citation type="submission" date="2023-10" db="EMBL/GenBank/DDBJ databases">
        <title>Genome assemblies of two species of porcelain crab, Petrolisthes cinctipes and Petrolisthes manimaculis (Anomura: Porcellanidae).</title>
        <authorList>
            <person name="Angst P."/>
        </authorList>
    </citation>
    <scope>NUCLEOTIDE SEQUENCE</scope>
    <source>
        <strain evidence="4">PB745_01</strain>
        <tissue evidence="4">Gill</tissue>
    </source>
</reference>
<feature type="compositionally biased region" description="Low complexity" evidence="1">
    <location>
        <begin position="566"/>
        <end position="577"/>
    </location>
</feature>
<feature type="region of interest" description="Disordered" evidence="1">
    <location>
        <begin position="139"/>
        <end position="158"/>
    </location>
</feature>
<feature type="compositionally biased region" description="Low complexity" evidence="1">
    <location>
        <begin position="468"/>
        <end position="481"/>
    </location>
</feature>
<feature type="compositionally biased region" description="Pro residues" evidence="1">
    <location>
        <begin position="508"/>
        <end position="522"/>
    </location>
</feature>
<feature type="region of interest" description="Disordered" evidence="1">
    <location>
        <begin position="278"/>
        <end position="318"/>
    </location>
</feature>
<evidence type="ECO:0000259" key="3">
    <source>
        <dbReference type="PROSITE" id="PS50853"/>
    </source>
</evidence>
<dbReference type="CDD" id="cd00063">
    <property type="entry name" value="FN3"/>
    <property type="match status" value="1"/>
</dbReference>
<sequence length="694" mass="74760">DLPDPPKNCSIANRTSDTIWVECVAGFDGGLPQTFYIEVYDSTTGALHSNISSPDPLFLVTALRPGLSFLMVTYAANAKGRSDVAKLETFMMKVAEKRTGPPALFEFTPVLGILIGVALAFLLTALVVMVVMKMRRTTARGRGGDCGGPNDELKGDLENKPLNVGVLVPRVKEGSSAGEAEDNDPDIIPHKTEILTYQSYDTIDRGAPGHGGTTGETVPTARTLPRTHNQSPSGGSAVTYVGLPLPRDAQPGYQVTATDLCLFAAKRRSVYLNAAAASAGGRPSSPSPPPGLSHTPSITTTTTNNSQHRPATSSIGTCTTEDEEGHIYATVLPIGVQEAARTRSPSPRHIYASVSTSFLNRGQRSDSPEYTQPDNHQAVIMRARHQGAPLPRPKSVSSLAMAAKMRAPNPALVNNTSIYATTSRRLRKNPANLPRGTHNRPYEYCNSLHRRSLQSPTDSTDRGTSRTPLLSSPMEEMMSHSPSHRSVVTSRSLGWSLLTREARASNTPQPPSPSPIPLPGPHDPNHFTVLQSTAPNPTTPTIQLSFIPELPTTPPQPPSPSPLPNLHPTTPASFTFPTPQPPTYDPSLLHLPHSPTHDPSLLHLHHSPTSNLRPQPHSPQQPFHRPSIQNSQSQTINLFSSFPLSKDSRTPQRPLSNTPLPSLLPKPDPRPLTPSPNTPPVPFQNLIPDPLLPP</sequence>
<feature type="region of interest" description="Disordered" evidence="1">
    <location>
        <begin position="202"/>
        <end position="237"/>
    </location>
</feature>
<feature type="compositionally biased region" description="Polar residues" evidence="1">
    <location>
        <begin position="306"/>
        <end position="318"/>
    </location>
</feature>
<dbReference type="EMBL" id="JAWQEG010006635">
    <property type="protein sequence ID" value="KAK3854292.1"/>
    <property type="molecule type" value="Genomic_DNA"/>
</dbReference>
<keyword evidence="2" id="KW-0812">Transmembrane</keyword>
<feature type="transmembrane region" description="Helical" evidence="2">
    <location>
        <begin position="110"/>
        <end position="132"/>
    </location>
</feature>
<feature type="compositionally biased region" description="Low complexity" evidence="1">
    <location>
        <begin position="585"/>
        <end position="610"/>
    </location>
</feature>
<feature type="compositionally biased region" description="Polar residues" evidence="1">
    <location>
        <begin position="528"/>
        <end position="544"/>
    </location>
</feature>
<dbReference type="InterPro" id="IPR003961">
    <property type="entry name" value="FN3_dom"/>
</dbReference>
<feature type="compositionally biased region" description="Polar residues" evidence="1">
    <location>
        <begin position="226"/>
        <end position="236"/>
    </location>
</feature>
<dbReference type="PANTHER" id="PTHR23278">
    <property type="entry name" value="SIDESTEP PROTEIN"/>
    <property type="match status" value="1"/>
</dbReference>
<comment type="caution">
    <text evidence="4">The sequence shown here is derived from an EMBL/GenBank/DDBJ whole genome shotgun (WGS) entry which is preliminary data.</text>
</comment>
<dbReference type="PROSITE" id="PS50853">
    <property type="entry name" value="FN3"/>
    <property type="match status" value="1"/>
</dbReference>
<feature type="region of interest" description="Disordered" evidence="1">
    <location>
        <begin position="502"/>
        <end position="694"/>
    </location>
</feature>
<feature type="compositionally biased region" description="Pro residues" evidence="1">
    <location>
        <begin position="551"/>
        <end position="565"/>
    </location>
</feature>
<dbReference type="InterPro" id="IPR036116">
    <property type="entry name" value="FN3_sf"/>
</dbReference>
<keyword evidence="2" id="KW-0472">Membrane</keyword>